<dbReference type="Pfam" id="PF13966">
    <property type="entry name" value="zf-RVT"/>
    <property type="match status" value="1"/>
</dbReference>
<comment type="caution">
    <text evidence="2">The sequence shown here is derived from an EMBL/GenBank/DDBJ whole genome shotgun (WGS) entry which is preliminary data.</text>
</comment>
<dbReference type="EMBL" id="JACGWN010000003">
    <property type="protein sequence ID" value="KAL0455479.1"/>
    <property type="molecule type" value="Genomic_DNA"/>
</dbReference>
<reference evidence="2" key="1">
    <citation type="submission" date="2020-06" db="EMBL/GenBank/DDBJ databases">
        <authorList>
            <person name="Li T."/>
            <person name="Hu X."/>
            <person name="Zhang T."/>
            <person name="Song X."/>
            <person name="Zhang H."/>
            <person name="Dai N."/>
            <person name="Sheng W."/>
            <person name="Hou X."/>
            <person name="Wei L."/>
        </authorList>
    </citation>
    <scope>NUCLEOTIDE SEQUENCE</scope>
    <source>
        <strain evidence="2">KEN1</strain>
        <tissue evidence="2">Leaf</tissue>
    </source>
</reference>
<dbReference type="InterPro" id="IPR026960">
    <property type="entry name" value="RVT-Znf"/>
</dbReference>
<protein>
    <recommendedName>
        <fullName evidence="1">Reverse transcriptase zinc-binding domain-containing protein</fullName>
    </recommendedName>
</protein>
<name>A0AAW2XMV4_9LAMI</name>
<feature type="domain" description="Reverse transcriptase zinc-binding" evidence="1">
    <location>
        <begin position="75"/>
        <end position="147"/>
    </location>
</feature>
<dbReference type="AlphaFoldDB" id="A0AAW2XMV4"/>
<proteinExistence type="predicted"/>
<reference evidence="2" key="2">
    <citation type="journal article" date="2024" name="Plant">
        <title>Genomic evolution and insights into agronomic trait innovations of Sesamum species.</title>
        <authorList>
            <person name="Miao H."/>
            <person name="Wang L."/>
            <person name="Qu L."/>
            <person name="Liu H."/>
            <person name="Sun Y."/>
            <person name="Le M."/>
            <person name="Wang Q."/>
            <person name="Wei S."/>
            <person name="Zheng Y."/>
            <person name="Lin W."/>
            <person name="Duan Y."/>
            <person name="Cao H."/>
            <person name="Xiong S."/>
            <person name="Wang X."/>
            <person name="Wei L."/>
            <person name="Li C."/>
            <person name="Ma Q."/>
            <person name="Ju M."/>
            <person name="Zhao R."/>
            <person name="Li G."/>
            <person name="Mu C."/>
            <person name="Tian Q."/>
            <person name="Mei H."/>
            <person name="Zhang T."/>
            <person name="Gao T."/>
            <person name="Zhang H."/>
        </authorList>
    </citation>
    <scope>NUCLEOTIDE SEQUENCE</scope>
    <source>
        <strain evidence="2">KEN1</strain>
    </source>
</reference>
<gene>
    <name evidence="2" type="ORF">Slati_0887100</name>
</gene>
<evidence type="ECO:0000313" key="2">
    <source>
        <dbReference type="EMBL" id="KAL0455479.1"/>
    </source>
</evidence>
<evidence type="ECO:0000259" key="1">
    <source>
        <dbReference type="Pfam" id="PF13966"/>
    </source>
</evidence>
<sequence length="216" mass="24600">MMRSLLRCPWRRLGSRSLLMGLGPLEDDDILDPFEEIGVAKPLEEDVTDPSKEIGVAKPLAVLIYPFYSNSKHVFHPPGPKVDWSSLLVGSLKISRHRFILWLAILGRLSTLDKLWLKHLGTDCVLCRAATPETHNHLFFSCSFASECLHEIRDVVSFHWPYSNWETAIRWASARWREKHVVNASYRALLARLFIIFGMKGIAEFSADCADPCGYC</sequence>
<organism evidence="2">
    <name type="scientific">Sesamum latifolium</name>
    <dbReference type="NCBI Taxonomy" id="2727402"/>
    <lineage>
        <taxon>Eukaryota</taxon>
        <taxon>Viridiplantae</taxon>
        <taxon>Streptophyta</taxon>
        <taxon>Embryophyta</taxon>
        <taxon>Tracheophyta</taxon>
        <taxon>Spermatophyta</taxon>
        <taxon>Magnoliopsida</taxon>
        <taxon>eudicotyledons</taxon>
        <taxon>Gunneridae</taxon>
        <taxon>Pentapetalae</taxon>
        <taxon>asterids</taxon>
        <taxon>lamiids</taxon>
        <taxon>Lamiales</taxon>
        <taxon>Pedaliaceae</taxon>
        <taxon>Sesamum</taxon>
    </lineage>
</organism>
<accession>A0AAW2XMV4</accession>